<dbReference type="Pfam" id="PF06429">
    <property type="entry name" value="Flg_bbr_C"/>
    <property type="match status" value="1"/>
</dbReference>
<dbReference type="EMBL" id="JAWDIP010000003">
    <property type="protein sequence ID" value="MDY0393237.1"/>
    <property type="molecule type" value="Genomic_DNA"/>
</dbReference>
<accession>A0ABU5C1Q9</accession>
<proteinExistence type="inferred from homology"/>
<evidence type="ECO:0000313" key="4">
    <source>
        <dbReference type="Proteomes" id="UP001281447"/>
    </source>
</evidence>
<keyword evidence="3" id="KW-0966">Cell projection</keyword>
<dbReference type="PANTHER" id="PTHR30033">
    <property type="entry name" value="FLAGELLAR HOOK-ASSOCIATED PROTEIN 1"/>
    <property type="match status" value="1"/>
</dbReference>
<reference evidence="3 4" key="1">
    <citation type="submission" date="2023-10" db="EMBL/GenBank/DDBJ databases">
        <title>Virgibacillus halophilus 5B73C genome.</title>
        <authorList>
            <person name="Miliotis G."/>
            <person name="Sengupta P."/>
            <person name="Hameed A."/>
            <person name="Chuvochina M."/>
            <person name="Mcdonagh F."/>
            <person name="Simpson A.C."/>
            <person name="Singh N.K."/>
            <person name="Rekha P.D."/>
            <person name="Raman K."/>
            <person name="Hugenholtz P."/>
            <person name="Venkateswaran K."/>
        </authorList>
    </citation>
    <scope>NUCLEOTIDE SEQUENCE [LARGE SCALE GENOMIC DNA]</scope>
    <source>
        <strain evidence="3 4">5B73C</strain>
    </source>
</reference>
<comment type="caution">
    <text evidence="3">The sequence shown here is derived from an EMBL/GenBank/DDBJ whole genome shotgun (WGS) entry which is preliminary data.</text>
</comment>
<dbReference type="InterPro" id="IPR010930">
    <property type="entry name" value="Flg_bb/hook_C_dom"/>
</dbReference>
<sequence length="85" mass="9468">MKSYFQSIIGDMGVKAQEANKQAKNTDILRSQVENQRSSVSSVSLDEEISNLIKFQQAYNAAARSMTTVDEMIDRIINNLGLVGR</sequence>
<protein>
    <submittedName>
        <fullName evidence="3">Flagellar basal body rod C-terminal domain-containing protein</fullName>
    </submittedName>
</protein>
<dbReference type="Proteomes" id="UP001281447">
    <property type="component" value="Unassembled WGS sequence"/>
</dbReference>
<keyword evidence="3" id="KW-0969">Cilium</keyword>
<name>A0ABU5C1Q9_9BACI</name>
<comment type="similarity">
    <text evidence="1">Belongs to the flagella basal body rod proteins family.</text>
</comment>
<keyword evidence="4" id="KW-1185">Reference proteome</keyword>
<gene>
    <name evidence="3" type="ORF">RWE15_00840</name>
</gene>
<evidence type="ECO:0000259" key="2">
    <source>
        <dbReference type="Pfam" id="PF06429"/>
    </source>
</evidence>
<feature type="domain" description="Flagellar basal-body/hook protein C-terminal" evidence="2">
    <location>
        <begin position="39"/>
        <end position="78"/>
    </location>
</feature>
<evidence type="ECO:0000256" key="1">
    <source>
        <dbReference type="ARBA" id="ARBA00009677"/>
    </source>
</evidence>
<dbReference type="InterPro" id="IPR002371">
    <property type="entry name" value="FlgK"/>
</dbReference>
<organism evidence="3 4">
    <name type="scientific">Tigheibacillus halophilus</name>
    <dbReference type="NCBI Taxonomy" id="361280"/>
    <lineage>
        <taxon>Bacteria</taxon>
        <taxon>Bacillati</taxon>
        <taxon>Bacillota</taxon>
        <taxon>Bacilli</taxon>
        <taxon>Bacillales</taxon>
        <taxon>Bacillaceae</taxon>
        <taxon>Tigheibacillus</taxon>
    </lineage>
</organism>
<evidence type="ECO:0000313" key="3">
    <source>
        <dbReference type="EMBL" id="MDY0393237.1"/>
    </source>
</evidence>
<dbReference type="SUPFAM" id="SSF64518">
    <property type="entry name" value="Phase 1 flagellin"/>
    <property type="match status" value="1"/>
</dbReference>
<keyword evidence="3" id="KW-0282">Flagellum</keyword>
<dbReference type="PANTHER" id="PTHR30033:SF1">
    <property type="entry name" value="FLAGELLAR HOOK-ASSOCIATED PROTEIN 1"/>
    <property type="match status" value="1"/>
</dbReference>